<feature type="transmembrane region" description="Helical" evidence="1">
    <location>
        <begin position="72"/>
        <end position="89"/>
    </location>
</feature>
<dbReference type="NCBIfam" id="NF037970">
    <property type="entry name" value="vanZ_1"/>
    <property type="match status" value="1"/>
</dbReference>
<evidence type="ECO:0000313" key="6">
    <source>
        <dbReference type="Proteomes" id="UP001324270"/>
    </source>
</evidence>
<dbReference type="InterPro" id="IPR006976">
    <property type="entry name" value="VanZ-like"/>
</dbReference>
<dbReference type="RefSeq" id="WP_095910907.1">
    <property type="nucleotide sequence ID" value="NZ_CAUPXI010000047.1"/>
</dbReference>
<keyword evidence="1" id="KW-0472">Membrane</keyword>
<proteinExistence type="predicted"/>
<evidence type="ECO:0000256" key="1">
    <source>
        <dbReference type="SAM" id="Phobius"/>
    </source>
</evidence>
<dbReference type="OrthoDB" id="1270731at2"/>
<dbReference type="Proteomes" id="UP001324270">
    <property type="component" value="Unassembled WGS sequence"/>
</dbReference>
<reference evidence="5" key="2">
    <citation type="submission" date="2017-06" db="EMBL/GenBank/DDBJ databases">
        <title>Capnocytophaga spp. assemblies.</title>
        <authorList>
            <person name="Gulvik C.A."/>
        </authorList>
    </citation>
    <scope>NUCLEOTIDE SEQUENCE [LARGE SCALE GENOMIC DNA]</scope>
    <source>
        <strain evidence="5">H1496</strain>
    </source>
</reference>
<reference evidence="4 6" key="3">
    <citation type="submission" date="2023-12" db="EMBL/GenBank/DDBJ databases">
        <title>Genomic sequences of Capnocytophaga and Parvimonas strains.</title>
        <authorList>
            <person name="Watt R.M."/>
            <person name="Wang M."/>
            <person name="Yang T."/>
            <person name="Tong W.M."/>
        </authorList>
    </citation>
    <scope>NUCLEOTIDE SEQUENCE [LARGE SCALE GENOMIC DNA]</scope>
    <source>
        <strain evidence="4 6">CCUG 13156</strain>
    </source>
</reference>
<sequence length="126" mass="14742">MPLTNKKIHNLLQITLFFYTLLLTYMLLRPADSLPKDIHWFEGADKVVHFGIFGVLGFLFEATYPRQDFYKYLAILLLYAIFTEIAQQLMDNGRSGDVMDLLADTLGIIIAYIVFRYVEKWLKNKK</sequence>
<feature type="transmembrane region" description="Helical" evidence="1">
    <location>
        <begin position="48"/>
        <end position="65"/>
    </location>
</feature>
<dbReference type="Pfam" id="PF04892">
    <property type="entry name" value="VanZ"/>
    <property type="match status" value="1"/>
</dbReference>
<dbReference type="PANTHER" id="PTHR28008">
    <property type="entry name" value="DOMAIN PROTEIN, PUTATIVE (AFU_ORTHOLOGUE AFUA_3G10980)-RELATED"/>
    <property type="match status" value="1"/>
</dbReference>
<dbReference type="Proteomes" id="UP000217250">
    <property type="component" value="Chromosome"/>
</dbReference>
<evidence type="ECO:0000313" key="5">
    <source>
        <dbReference type="Proteomes" id="UP000217250"/>
    </source>
</evidence>
<dbReference type="PANTHER" id="PTHR28008:SF1">
    <property type="entry name" value="DOMAIN PROTEIN, PUTATIVE (AFU_ORTHOLOGUE AFUA_3G10980)-RELATED"/>
    <property type="match status" value="1"/>
</dbReference>
<keyword evidence="1" id="KW-0812">Transmembrane</keyword>
<organism evidence="3 5">
    <name type="scientific">Capnocytophaga gingivalis</name>
    <dbReference type="NCBI Taxonomy" id="1017"/>
    <lineage>
        <taxon>Bacteria</taxon>
        <taxon>Pseudomonadati</taxon>
        <taxon>Bacteroidota</taxon>
        <taxon>Flavobacteriia</taxon>
        <taxon>Flavobacteriales</taxon>
        <taxon>Flavobacteriaceae</taxon>
        <taxon>Capnocytophaga</taxon>
    </lineage>
</organism>
<protein>
    <submittedName>
        <fullName evidence="3">Teicoplanin resistance protein VanZ</fullName>
    </submittedName>
    <submittedName>
        <fullName evidence="4">VanZ family protein</fullName>
    </submittedName>
</protein>
<evidence type="ECO:0000313" key="4">
    <source>
        <dbReference type="EMBL" id="MEB3040779.1"/>
    </source>
</evidence>
<feature type="transmembrane region" description="Helical" evidence="1">
    <location>
        <begin position="101"/>
        <end position="118"/>
    </location>
</feature>
<evidence type="ECO:0000313" key="3">
    <source>
        <dbReference type="EMBL" id="ATA87689.1"/>
    </source>
</evidence>
<name>A0A250FR93_9FLAO</name>
<accession>A0A250FR93</accession>
<keyword evidence="1" id="KW-1133">Transmembrane helix</keyword>
<gene>
    <name evidence="3" type="ORF">CGC50_11375</name>
    <name evidence="4" type="ORF">VJJ49_08770</name>
</gene>
<keyword evidence="6" id="KW-1185">Reference proteome</keyword>
<reference evidence="3" key="1">
    <citation type="journal article" date="2017" name="Genome Announc.">
        <title>Twelve Complete Reference Genomes of Clinical Isolates in the Capnocytophaga Genus.</title>
        <authorList>
            <person name="Villarma A."/>
            <person name="Gulvik C.A."/>
            <person name="Rowe L.A."/>
            <person name="Sheth M."/>
            <person name="Juieng P."/>
            <person name="Nicholson A.C."/>
            <person name="Loparev V.N."/>
            <person name="McQuiston J.R."/>
        </authorList>
    </citation>
    <scope>NUCLEOTIDE SEQUENCE</scope>
    <source>
        <strain evidence="3">H1496</strain>
    </source>
</reference>
<dbReference type="EMBL" id="CP022386">
    <property type="protein sequence ID" value="ATA87689.1"/>
    <property type="molecule type" value="Genomic_DNA"/>
</dbReference>
<evidence type="ECO:0000259" key="2">
    <source>
        <dbReference type="Pfam" id="PF04892"/>
    </source>
</evidence>
<dbReference type="GeneID" id="84809148"/>
<dbReference type="AlphaFoldDB" id="A0A250FR93"/>
<dbReference type="EMBL" id="JAYKBV010000011">
    <property type="protein sequence ID" value="MEB3040779.1"/>
    <property type="molecule type" value="Genomic_DNA"/>
</dbReference>
<feature type="transmembrane region" description="Helical" evidence="1">
    <location>
        <begin position="12"/>
        <end position="28"/>
    </location>
</feature>
<feature type="domain" description="VanZ-like" evidence="2">
    <location>
        <begin position="33"/>
        <end position="116"/>
    </location>
</feature>
<dbReference type="KEGG" id="cgh:CGC50_11375"/>